<dbReference type="EMBL" id="ML992687">
    <property type="protein sequence ID" value="KAF2209411.1"/>
    <property type="molecule type" value="Genomic_DNA"/>
</dbReference>
<keyword evidence="1" id="KW-0175">Coiled coil</keyword>
<dbReference type="InterPro" id="IPR023393">
    <property type="entry name" value="START-like_dom_sf"/>
</dbReference>
<gene>
    <name evidence="4" type="ORF">CERZMDRAFT_47351</name>
</gene>
<dbReference type="OrthoDB" id="5403181at2759"/>
<dbReference type="AlphaFoldDB" id="A0A6A6F8G9"/>
<dbReference type="Pfam" id="PF11274">
    <property type="entry name" value="DUF3074"/>
    <property type="match status" value="1"/>
</dbReference>
<evidence type="ECO:0000256" key="2">
    <source>
        <dbReference type="SAM" id="MobiDB-lite"/>
    </source>
</evidence>
<evidence type="ECO:0000313" key="5">
    <source>
        <dbReference type="Proteomes" id="UP000799539"/>
    </source>
</evidence>
<reference evidence="4" key="1">
    <citation type="journal article" date="2020" name="Stud. Mycol.">
        <title>101 Dothideomycetes genomes: a test case for predicting lifestyles and emergence of pathogens.</title>
        <authorList>
            <person name="Haridas S."/>
            <person name="Albert R."/>
            <person name="Binder M."/>
            <person name="Bloem J."/>
            <person name="Labutti K."/>
            <person name="Salamov A."/>
            <person name="Andreopoulos B."/>
            <person name="Baker S."/>
            <person name="Barry K."/>
            <person name="Bills G."/>
            <person name="Bluhm B."/>
            <person name="Cannon C."/>
            <person name="Castanera R."/>
            <person name="Culley D."/>
            <person name="Daum C."/>
            <person name="Ezra D."/>
            <person name="Gonzalez J."/>
            <person name="Henrissat B."/>
            <person name="Kuo A."/>
            <person name="Liang C."/>
            <person name="Lipzen A."/>
            <person name="Lutzoni F."/>
            <person name="Magnuson J."/>
            <person name="Mondo S."/>
            <person name="Nolan M."/>
            <person name="Ohm R."/>
            <person name="Pangilinan J."/>
            <person name="Park H.-J."/>
            <person name="Ramirez L."/>
            <person name="Alfaro M."/>
            <person name="Sun H."/>
            <person name="Tritt A."/>
            <person name="Yoshinaga Y."/>
            <person name="Zwiers L.-H."/>
            <person name="Turgeon B."/>
            <person name="Goodwin S."/>
            <person name="Spatafora J."/>
            <person name="Crous P."/>
            <person name="Grigoriev I."/>
        </authorList>
    </citation>
    <scope>NUCLEOTIDE SEQUENCE</scope>
    <source>
        <strain evidence="4">SCOH1-5</strain>
    </source>
</reference>
<dbReference type="PANTHER" id="PTHR40370">
    <property type="entry name" value="EXPRESSED PROTEIN"/>
    <property type="match status" value="1"/>
</dbReference>
<name>A0A6A6F8G9_9PEZI</name>
<evidence type="ECO:0000259" key="3">
    <source>
        <dbReference type="Pfam" id="PF11274"/>
    </source>
</evidence>
<proteinExistence type="predicted"/>
<dbReference type="InterPro" id="IPR024500">
    <property type="entry name" value="DUF3074"/>
</dbReference>
<accession>A0A6A6F8G9</accession>
<dbReference type="Gene3D" id="3.30.530.20">
    <property type="match status" value="1"/>
</dbReference>
<dbReference type="Proteomes" id="UP000799539">
    <property type="component" value="Unassembled WGS sequence"/>
</dbReference>
<evidence type="ECO:0000256" key="1">
    <source>
        <dbReference type="SAM" id="Coils"/>
    </source>
</evidence>
<protein>
    <recommendedName>
        <fullName evidence="3">DUF3074 domain-containing protein</fullName>
    </recommendedName>
</protein>
<dbReference type="SUPFAM" id="SSF55961">
    <property type="entry name" value="Bet v1-like"/>
    <property type="match status" value="1"/>
</dbReference>
<feature type="compositionally biased region" description="Polar residues" evidence="2">
    <location>
        <begin position="381"/>
        <end position="394"/>
    </location>
</feature>
<feature type="region of interest" description="Disordered" evidence="2">
    <location>
        <begin position="345"/>
        <end position="394"/>
    </location>
</feature>
<evidence type="ECO:0000313" key="4">
    <source>
        <dbReference type="EMBL" id="KAF2209411.1"/>
    </source>
</evidence>
<keyword evidence="5" id="KW-1185">Reference proteome</keyword>
<feature type="coiled-coil region" evidence="1">
    <location>
        <begin position="475"/>
        <end position="597"/>
    </location>
</feature>
<sequence length="630" mass="69768">MTELFDALASLAPAEWSDIPTENLKAYARSCLSSAELIINSVPPTAEGTPFHASAPSFSQPNAAKTHKDMVFSNCRPHHAFGEYEQLHKNWGKPYKFKKEQNPYNVNVYKMAANDRHGAWFARSSVHEGLSFERTKRAMMRELVHSSKIPGGPGAGAVRGIAADRCLERVVLPELSAKLEVYELSAAFPAPVTPRDFVAMIMSSDNVLTEKSAVTVGGEKYVPRHFVVLSKPVIHHDAPVRSGMVRGQYESVEMIREIPLTTRKATSTTNLLRTQASSGVTRERQQPEAGDAEESELNPVEWIMVTRSDPGGGIPRFLVERGTPESMLGDVPKFFEWACALDDIPHPDDDGDEKETIPARGTDTASGHAPFEPASGHHATFSDTAPQESSPSGYLSSITDALGAGIEAYAPTAVSRVVLPHLKPDDGSPDDESDTSFMSAEELRRVASASEIPDAAQSTDNFSLMSGEHSEDSKVTKGEKEVHKLVKKREKLEQQLAKKQLAEEQKSGKTRDKIERELKKTVEKHRKEIDRLELKRAKEERKAEQRRTKKDEQYKMSLVTRERDEFRGQADLLRRENALLRDQVAELLTQNTALTQRLGAVGGSEALQRLDQTLDGNQQSTSIKSMGSYR</sequence>
<feature type="region of interest" description="Disordered" evidence="2">
    <location>
        <begin position="273"/>
        <end position="297"/>
    </location>
</feature>
<organism evidence="4 5">
    <name type="scientific">Cercospora zeae-maydis SCOH1-5</name>
    <dbReference type="NCBI Taxonomy" id="717836"/>
    <lineage>
        <taxon>Eukaryota</taxon>
        <taxon>Fungi</taxon>
        <taxon>Dikarya</taxon>
        <taxon>Ascomycota</taxon>
        <taxon>Pezizomycotina</taxon>
        <taxon>Dothideomycetes</taxon>
        <taxon>Dothideomycetidae</taxon>
        <taxon>Mycosphaerellales</taxon>
        <taxon>Mycosphaerellaceae</taxon>
        <taxon>Cercospora</taxon>
    </lineage>
</organism>
<feature type="domain" description="DUF3074" evidence="3">
    <location>
        <begin position="120"/>
        <end position="338"/>
    </location>
</feature>
<dbReference type="PANTHER" id="PTHR40370:SF1">
    <property type="entry name" value="DUF3074 DOMAIN-CONTAINING PROTEIN"/>
    <property type="match status" value="1"/>
</dbReference>